<organism evidence="1 2">
    <name type="scientific">Pseudodesulfovibrio nedwellii</name>
    <dbReference type="NCBI Taxonomy" id="2973072"/>
    <lineage>
        <taxon>Bacteria</taxon>
        <taxon>Pseudomonadati</taxon>
        <taxon>Thermodesulfobacteriota</taxon>
        <taxon>Desulfovibrionia</taxon>
        <taxon>Desulfovibrionales</taxon>
        <taxon>Desulfovibrionaceae</taxon>
    </lineage>
</organism>
<gene>
    <name evidence="1" type="ORF">SYK_11400</name>
</gene>
<accession>A0ABN6S0L2</accession>
<name>A0ABN6S0L2_9BACT</name>
<keyword evidence="2" id="KW-1185">Reference proteome</keyword>
<protein>
    <submittedName>
        <fullName evidence="1">Uncharacterized protein</fullName>
    </submittedName>
</protein>
<evidence type="ECO:0000313" key="2">
    <source>
        <dbReference type="Proteomes" id="UP001317742"/>
    </source>
</evidence>
<sequence length="77" mass="8827">MSLSWDSIIKQGANVNAHGLQVDVDPGRDVIKEGFEFFHDSHVVLCFMKRRLPCIEDGSRYYIVLYKLSTVNRLRAA</sequence>
<proteinExistence type="predicted"/>
<evidence type="ECO:0000313" key="1">
    <source>
        <dbReference type="EMBL" id="BDQ36780.1"/>
    </source>
</evidence>
<reference evidence="1 2" key="1">
    <citation type="submission" date="2022-08" db="EMBL/GenBank/DDBJ databases">
        <title>Genome Sequence of the sulphate-reducing bacterium, Pseudodesulfovibrio sp. SYK.</title>
        <authorList>
            <person name="Kondo R."/>
            <person name="Kataoka T."/>
        </authorList>
    </citation>
    <scope>NUCLEOTIDE SEQUENCE [LARGE SCALE GENOMIC DNA]</scope>
    <source>
        <strain evidence="1 2">SYK</strain>
    </source>
</reference>
<dbReference type="EMBL" id="AP026709">
    <property type="protein sequence ID" value="BDQ36780.1"/>
    <property type="molecule type" value="Genomic_DNA"/>
</dbReference>
<dbReference type="Proteomes" id="UP001317742">
    <property type="component" value="Chromosome"/>
</dbReference>